<proteinExistence type="predicted"/>
<keyword evidence="2" id="KW-1185">Reference proteome</keyword>
<reference evidence="1 2" key="1">
    <citation type="journal article" date="2017" name="BMC Biol.">
        <title>Genomic innovations, transcriptional plasticity and gene loss underlying the evolution and divergence of two highly polyphagous and invasive Helicoverpa pest species.</title>
        <authorList>
            <person name="Pearce S.L."/>
            <person name="Clarke D.F."/>
            <person name="East P.D."/>
            <person name="Elfekih S."/>
            <person name="Gordon K.H."/>
            <person name="Jermiin L.S."/>
            <person name="McGaughran A."/>
            <person name="Oakeshott J.G."/>
            <person name="Papanikolaou A."/>
            <person name="Perera O.P."/>
            <person name="Rane R.V."/>
            <person name="Richards S."/>
            <person name="Tay W.T."/>
            <person name="Walsh T.K."/>
            <person name="Anderson A."/>
            <person name="Anderson C.J."/>
            <person name="Asgari S."/>
            <person name="Board P.G."/>
            <person name="Bretschneider A."/>
            <person name="Campbell P.M."/>
            <person name="Chertemps T."/>
            <person name="Christeller J.T."/>
            <person name="Coppin C.W."/>
            <person name="Downes S.J."/>
            <person name="Duan G."/>
            <person name="Farnsworth C.A."/>
            <person name="Good R.T."/>
            <person name="Han L.B."/>
            <person name="Han Y.C."/>
            <person name="Hatje K."/>
            <person name="Horne I."/>
            <person name="Huang Y.P."/>
            <person name="Hughes D.S."/>
            <person name="Jacquin-Joly E."/>
            <person name="James W."/>
            <person name="Jhangiani S."/>
            <person name="Kollmar M."/>
            <person name="Kuwar S.S."/>
            <person name="Li S."/>
            <person name="Liu N.Y."/>
            <person name="Maibeche M.T."/>
            <person name="Miller J.R."/>
            <person name="Montagne N."/>
            <person name="Perry T."/>
            <person name="Qu J."/>
            <person name="Song S.V."/>
            <person name="Sutton G.G."/>
            <person name="Vogel H."/>
            <person name="Walenz B.P."/>
            <person name="Xu W."/>
            <person name="Zhang H.J."/>
            <person name="Zou Z."/>
            <person name="Batterham P."/>
            <person name="Edwards O.R."/>
            <person name="Feyereisen R."/>
            <person name="Gibbs R.A."/>
            <person name="Heckel D.G."/>
            <person name="McGrath A."/>
            <person name="Robin C."/>
            <person name="Scherer S.E."/>
            <person name="Worley K.C."/>
            <person name="Wu Y.D."/>
        </authorList>
    </citation>
    <scope>NUCLEOTIDE SEQUENCE [LARGE SCALE GENOMIC DNA]</scope>
    <source>
        <strain evidence="1">Harm_GR_Male_#8</strain>
        <tissue evidence="1">Whole organism</tissue>
    </source>
</reference>
<name>A0A2W1BQB2_HELAM</name>
<dbReference type="AlphaFoldDB" id="A0A2W1BQB2"/>
<protein>
    <submittedName>
        <fullName evidence="1">Uncharacterized protein</fullName>
    </submittedName>
</protein>
<organism evidence="1 2">
    <name type="scientific">Helicoverpa armigera</name>
    <name type="common">Cotton bollworm</name>
    <name type="synonym">Heliothis armigera</name>
    <dbReference type="NCBI Taxonomy" id="29058"/>
    <lineage>
        <taxon>Eukaryota</taxon>
        <taxon>Metazoa</taxon>
        <taxon>Ecdysozoa</taxon>
        <taxon>Arthropoda</taxon>
        <taxon>Hexapoda</taxon>
        <taxon>Insecta</taxon>
        <taxon>Pterygota</taxon>
        <taxon>Neoptera</taxon>
        <taxon>Endopterygota</taxon>
        <taxon>Lepidoptera</taxon>
        <taxon>Glossata</taxon>
        <taxon>Ditrysia</taxon>
        <taxon>Noctuoidea</taxon>
        <taxon>Noctuidae</taxon>
        <taxon>Heliothinae</taxon>
        <taxon>Helicoverpa</taxon>
    </lineage>
</organism>
<accession>A0A2W1BQB2</accession>
<evidence type="ECO:0000313" key="1">
    <source>
        <dbReference type="EMBL" id="PZC77178.1"/>
    </source>
</evidence>
<sequence length="76" mass="8811">MISSWKTIKEKLRSVIEEEILISFIEINTCGYDQIGLFRLSISKSAIPDNGMTLNELVKKLNSKMMNRFEAMKDLR</sequence>
<evidence type="ECO:0000313" key="2">
    <source>
        <dbReference type="Proteomes" id="UP000249218"/>
    </source>
</evidence>
<gene>
    <name evidence="1" type="primary">HaOG203656</name>
    <name evidence="1" type="ORF">B5X24_HaOG203656</name>
</gene>
<dbReference type="EMBL" id="KZ149935">
    <property type="protein sequence ID" value="PZC77178.1"/>
    <property type="molecule type" value="Genomic_DNA"/>
</dbReference>
<dbReference type="Proteomes" id="UP000249218">
    <property type="component" value="Unassembled WGS sequence"/>
</dbReference>